<evidence type="ECO:0000313" key="3">
    <source>
        <dbReference type="Proteomes" id="UP000032749"/>
    </source>
</evidence>
<proteinExistence type="predicted"/>
<accession>R4YSN1</accession>
<feature type="coiled-coil region" evidence="1">
    <location>
        <begin position="8"/>
        <end position="64"/>
    </location>
</feature>
<reference evidence="2 3" key="1">
    <citation type="journal article" date="2013" name="Nat. Commun.">
        <title>Genome sequence and functional genomic analysis of the oil-degrading bacterium Oleispira antarctica.</title>
        <authorList>
            <person name="Kube M."/>
            <person name="Chernikova T.N."/>
            <person name="Al-Ramahi Y."/>
            <person name="Beloqui A."/>
            <person name="Lopez-Cortez N."/>
            <person name="Guazzaroni M.E."/>
            <person name="Heipieper H.J."/>
            <person name="Klages S."/>
            <person name="Kotsyurbenko O.R."/>
            <person name="Langer I."/>
            <person name="Nechitaylo T.Y."/>
            <person name="Lunsdorf H."/>
            <person name="Fernandez M."/>
            <person name="Juarez S."/>
            <person name="Ciordia S."/>
            <person name="Singer A."/>
            <person name="Kagan O."/>
            <person name="Egorova O."/>
            <person name="Petit P.A."/>
            <person name="Stogios P."/>
            <person name="Kim Y."/>
            <person name="Tchigvintsev A."/>
            <person name="Flick R."/>
            <person name="Denaro R."/>
            <person name="Genovese M."/>
            <person name="Albar J.P."/>
            <person name="Reva O.N."/>
            <person name="Martinez-Gomariz M."/>
            <person name="Tran H."/>
            <person name="Ferrer M."/>
            <person name="Savchenko A."/>
            <person name="Yakunin A.F."/>
            <person name="Yakimov M.M."/>
            <person name="Golyshina O.V."/>
            <person name="Reinhardt R."/>
            <person name="Golyshin P.N."/>
        </authorList>
    </citation>
    <scope>NUCLEOTIDE SEQUENCE [LARGE SCALE GENOMIC DNA]</scope>
</reference>
<evidence type="ECO:0008006" key="4">
    <source>
        <dbReference type="Google" id="ProtNLM"/>
    </source>
</evidence>
<evidence type="ECO:0000256" key="1">
    <source>
        <dbReference type="SAM" id="Coils"/>
    </source>
</evidence>
<gene>
    <name evidence="2" type="ORF">OLEAN_C09880</name>
</gene>
<keyword evidence="3" id="KW-1185">Reference proteome</keyword>
<dbReference type="AlphaFoldDB" id="R4YSN1"/>
<name>R4YSN1_OLEAN</name>
<sequence length="101" mass="11507">MSERQKHVDTMKAKIDEWNNDINEIEKKAKNASSDLNEEYQSQIGALKKQRDEAFVKLEEIQNTTDSAWQDVKSGAEDAWDAISHAFSSAKEKLFDKTGSK</sequence>
<keyword evidence="1" id="KW-0175">Coiled coil</keyword>
<dbReference type="EMBL" id="FO203512">
    <property type="protein sequence ID" value="CCK75164.1"/>
    <property type="molecule type" value="Genomic_DNA"/>
</dbReference>
<dbReference type="Gene3D" id="1.20.120.20">
    <property type="entry name" value="Apolipoprotein"/>
    <property type="match status" value="1"/>
</dbReference>
<dbReference type="Proteomes" id="UP000032749">
    <property type="component" value="Chromosome"/>
</dbReference>
<evidence type="ECO:0000313" key="2">
    <source>
        <dbReference type="EMBL" id="CCK75164.1"/>
    </source>
</evidence>
<protein>
    <recommendedName>
        <fullName evidence="4">Coiled coil domain-containing protein</fullName>
    </recommendedName>
</protein>
<dbReference type="OrthoDB" id="9813316at2"/>
<dbReference type="HOGENOM" id="CLU_142668_5_1_6"/>
<organism evidence="2 3">
    <name type="scientific">Oleispira antarctica RB-8</name>
    <dbReference type="NCBI Taxonomy" id="698738"/>
    <lineage>
        <taxon>Bacteria</taxon>
        <taxon>Pseudomonadati</taxon>
        <taxon>Pseudomonadota</taxon>
        <taxon>Gammaproteobacteria</taxon>
        <taxon>Oceanospirillales</taxon>
        <taxon>Oceanospirillaceae</taxon>
        <taxon>Oleispira</taxon>
    </lineage>
</organism>
<dbReference type="KEGG" id="oai:OLEAN_C09880"/>